<accession>A0AAD6G1B3</accession>
<feature type="compositionally biased region" description="Basic and acidic residues" evidence="1">
    <location>
        <begin position="35"/>
        <end position="54"/>
    </location>
</feature>
<reference evidence="2" key="2">
    <citation type="journal article" date="2023" name="IMA Fungus">
        <title>Comparative genomic study of the Penicillium genus elucidates a diverse pangenome and 15 lateral gene transfer events.</title>
        <authorList>
            <person name="Petersen C."/>
            <person name="Sorensen T."/>
            <person name="Nielsen M.R."/>
            <person name="Sondergaard T.E."/>
            <person name="Sorensen J.L."/>
            <person name="Fitzpatrick D.A."/>
            <person name="Frisvad J.C."/>
            <person name="Nielsen K.L."/>
        </authorList>
    </citation>
    <scope>NUCLEOTIDE SEQUENCE</scope>
    <source>
        <strain evidence="2">IBT 16125</strain>
    </source>
</reference>
<protein>
    <submittedName>
        <fullName evidence="2">Uncharacterized protein</fullName>
    </submittedName>
</protein>
<evidence type="ECO:0000256" key="1">
    <source>
        <dbReference type="SAM" id="MobiDB-lite"/>
    </source>
</evidence>
<comment type="caution">
    <text evidence="2">The sequence shown here is derived from an EMBL/GenBank/DDBJ whole genome shotgun (WGS) entry which is preliminary data.</text>
</comment>
<reference evidence="2" key="1">
    <citation type="submission" date="2022-12" db="EMBL/GenBank/DDBJ databases">
        <authorList>
            <person name="Petersen C."/>
        </authorList>
    </citation>
    <scope>NUCLEOTIDE SEQUENCE</scope>
    <source>
        <strain evidence="2">IBT 16125</strain>
    </source>
</reference>
<keyword evidence="3" id="KW-1185">Reference proteome</keyword>
<proteinExistence type="predicted"/>
<evidence type="ECO:0000313" key="3">
    <source>
        <dbReference type="Proteomes" id="UP001213681"/>
    </source>
</evidence>
<organism evidence="2 3">
    <name type="scientific">Penicillium daleae</name>
    <dbReference type="NCBI Taxonomy" id="63821"/>
    <lineage>
        <taxon>Eukaryota</taxon>
        <taxon>Fungi</taxon>
        <taxon>Dikarya</taxon>
        <taxon>Ascomycota</taxon>
        <taxon>Pezizomycotina</taxon>
        <taxon>Eurotiomycetes</taxon>
        <taxon>Eurotiomycetidae</taxon>
        <taxon>Eurotiales</taxon>
        <taxon>Aspergillaceae</taxon>
        <taxon>Penicillium</taxon>
    </lineage>
</organism>
<dbReference type="Proteomes" id="UP001213681">
    <property type="component" value="Unassembled WGS sequence"/>
</dbReference>
<feature type="region of interest" description="Disordered" evidence="1">
    <location>
        <begin position="35"/>
        <end position="66"/>
    </location>
</feature>
<name>A0AAD6G1B3_9EURO</name>
<evidence type="ECO:0000313" key="2">
    <source>
        <dbReference type="EMBL" id="KAJ5443771.1"/>
    </source>
</evidence>
<dbReference type="AlphaFoldDB" id="A0AAD6G1B3"/>
<dbReference type="GeneID" id="81601268"/>
<sequence>MIVRSGADLNTLLEAIVDTNILGPCDEEERSMFKLVHPEAENQEKHERDREGSKNPDGTIPPSDNMFGFWLPHGLSSDPKMRAAEIASCVQRFDEIEDAFCMVEGGEEVREIIGRR</sequence>
<gene>
    <name evidence="2" type="ORF">N7458_007643</name>
</gene>
<dbReference type="RefSeq" id="XP_056763851.1">
    <property type="nucleotide sequence ID" value="XM_056911025.1"/>
</dbReference>
<dbReference type="EMBL" id="JAPVEA010000007">
    <property type="protein sequence ID" value="KAJ5443771.1"/>
    <property type="molecule type" value="Genomic_DNA"/>
</dbReference>